<evidence type="ECO:0000313" key="4">
    <source>
        <dbReference type="Proteomes" id="UP001322277"/>
    </source>
</evidence>
<accession>A0AAX4HVY9</accession>
<dbReference type="KEGG" id="cdet:87936782"/>
<feature type="chain" id="PRO_5043466707" description="EC9 protein" evidence="2">
    <location>
        <begin position="20"/>
        <end position="269"/>
    </location>
</feature>
<proteinExistence type="predicted"/>
<dbReference type="EMBL" id="CP137305">
    <property type="protein sequence ID" value="WQF75265.1"/>
    <property type="molecule type" value="Genomic_DNA"/>
</dbReference>
<dbReference type="RefSeq" id="XP_062772489.1">
    <property type="nucleotide sequence ID" value="XM_062916438.1"/>
</dbReference>
<sequence length="269" mass="30141">MMSSYKSLLLIALISSVLAAPLVNRFANDGVKASYFDENPRNSIETRDEDMAEGLGNLRTRGNEVNYDFADLETRDDQDSGHQSDEIYARDLDNLEDSPDLQTQTNEETHNLLTRDLELNDESLGEGFGNVILARDKKTGGSKTGSTKTGSTRTGGSGSKSTTSGVDREKKEIKEIQDKQRTQKKKANAAEDRERVEISEARERQKKATTATEKDKARKKKLDEQNELNDVKKANSKTRESLQKQKDKEKAELAEEKRKAQQRKSGGRP</sequence>
<protein>
    <recommendedName>
        <fullName evidence="5">EC9 protein</fullName>
    </recommendedName>
</protein>
<dbReference type="AlphaFoldDB" id="A0AAX4HVY9"/>
<keyword evidence="2" id="KW-0732">Signal</keyword>
<dbReference type="Proteomes" id="UP001322277">
    <property type="component" value="Chromosome 1"/>
</dbReference>
<name>A0AAX4HVY9_9PEZI</name>
<evidence type="ECO:0008006" key="5">
    <source>
        <dbReference type="Google" id="ProtNLM"/>
    </source>
</evidence>
<organism evidence="3 4">
    <name type="scientific">Colletotrichum destructivum</name>
    <dbReference type="NCBI Taxonomy" id="34406"/>
    <lineage>
        <taxon>Eukaryota</taxon>
        <taxon>Fungi</taxon>
        <taxon>Dikarya</taxon>
        <taxon>Ascomycota</taxon>
        <taxon>Pezizomycotina</taxon>
        <taxon>Sordariomycetes</taxon>
        <taxon>Hypocreomycetidae</taxon>
        <taxon>Glomerellales</taxon>
        <taxon>Glomerellaceae</taxon>
        <taxon>Colletotrichum</taxon>
        <taxon>Colletotrichum destructivum species complex</taxon>
    </lineage>
</organism>
<dbReference type="GeneID" id="87936782"/>
<feature type="compositionally biased region" description="Basic and acidic residues" evidence="1">
    <location>
        <begin position="188"/>
        <end position="203"/>
    </location>
</feature>
<reference evidence="4" key="1">
    <citation type="journal article" date="2023" name="bioRxiv">
        <title>Complete genome of the Medicago anthracnose fungus, Colletotrichum destructivum, reveals a mini-chromosome-like region within a core chromosome.</title>
        <authorList>
            <person name="Lapalu N."/>
            <person name="Simon A."/>
            <person name="Lu A."/>
            <person name="Plaumann P.-L."/>
            <person name="Amselem J."/>
            <person name="Pigne S."/>
            <person name="Auger A."/>
            <person name="Koch C."/>
            <person name="Dallery J.-F."/>
            <person name="O'Connell R.J."/>
        </authorList>
    </citation>
    <scope>NUCLEOTIDE SEQUENCE [LARGE SCALE GENOMIC DNA]</scope>
    <source>
        <strain evidence="4">CBS 520.97</strain>
    </source>
</reference>
<gene>
    <name evidence="3" type="ORF">CDEST_00279</name>
</gene>
<feature type="compositionally biased region" description="Basic and acidic residues" evidence="1">
    <location>
        <begin position="166"/>
        <end position="181"/>
    </location>
</feature>
<evidence type="ECO:0000313" key="3">
    <source>
        <dbReference type="EMBL" id="WQF75265.1"/>
    </source>
</evidence>
<evidence type="ECO:0000256" key="2">
    <source>
        <dbReference type="SAM" id="SignalP"/>
    </source>
</evidence>
<feature type="region of interest" description="Disordered" evidence="1">
    <location>
        <begin position="135"/>
        <end position="269"/>
    </location>
</feature>
<keyword evidence="4" id="KW-1185">Reference proteome</keyword>
<feature type="signal peptide" evidence="2">
    <location>
        <begin position="1"/>
        <end position="19"/>
    </location>
</feature>
<evidence type="ECO:0000256" key="1">
    <source>
        <dbReference type="SAM" id="MobiDB-lite"/>
    </source>
</evidence>
<feature type="compositionally biased region" description="Basic and acidic residues" evidence="1">
    <location>
        <begin position="212"/>
        <end position="259"/>
    </location>
</feature>
<feature type="compositionally biased region" description="Basic residues" evidence="1">
    <location>
        <begin position="260"/>
        <end position="269"/>
    </location>
</feature>